<dbReference type="Proteomes" id="UP001497522">
    <property type="component" value="Chromosome 2"/>
</dbReference>
<organism evidence="1 2">
    <name type="scientific">Sphagnum jensenii</name>
    <dbReference type="NCBI Taxonomy" id="128206"/>
    <lineage>
        <taxon>Eukaryota</taxon>
        <taxon>Viridiplantae</taxon>
        <taxon>Streptophyta</taxon>
        <taxon>Embryophyta</taxon>
        <taxon>Bryophyta</taxon>
        <taxon>Sphagnophytina</taxon>
        <taxon>Sphagnopsida</taxon>
        <taxon>Sphagnales</taxon>
        <taxon>Sphagnaceae</taxon>
        <taxon>Sphagnum</taxon>
    </lineage>
</organism>
<gene>
    <name evidence="1" type="ORF">CSSPJE1EN2_LOCUS13628</name>
</gene>
<dbReference type="EMBL" id="OZ023703">
    <property type="protein sequence ID" value="CAK9870960.1"/>
    <property type="molecule type" value="Genomic_DNA"/>
</dbReference>
<evidence type="ECO:0000313" key="1">
    <source>
        <dbReference type="EMBL" id="CAK9870960.1"/>
    </source>
</evidence>
<protein>
    <submittedName>
        <fullName evidence="1">Uncharacterized protein</fullName>
    </submittedName>
</protein>
<accession>A0ABP1B710</accession>
<keyword evidence="2" id="KW-1185">Reference proteome</keyword>
<evidence type="ECO:0000313" key="2">
    <source>
        <dbReference type="Proteomes" id="UP001497522"/>
    </source>
</evidence>
<sequence length="118" mass="12349">MNHINAAQDYCNAGADTGVIMSGGNYGSIQDYSYHYNNMGAAGSDRCDINGVLQGGYNSSAAGAEALEYSEDTAGVEFSEGVEYSASGVDYTEGVEYYASGVDYTEGVEIQWSSCGVP</sequence>
<proteinExistence type="predicted"/>
<reference evidence="1 2" key="1">
    <citation type="submission" date="2024-03" db="EMBL/GenBank/DDBJ databases">
        <authorList>
            <consortium name="ELIXIR-Norway"/>
            <consortium name="Elixir Norway"/>
        </authorList>
    </citation>
    <scope>NUCLEOTIDE SEQUENCE [LARGE SCALE GENOMIC DNA]</scope>
</reference>
<name>A0ABP1B710_9BRYO</name>